<comment type="caution">
    <text evidence="1">The sequence shown here is derived from an EMBL/GenBank/DDBJ whole genome shotgun (WGS) entry which is preliminary data.</text>
</comment>
<organism evidence="1 2">
    <name type="scientific">Autumnicola patrickiae</name>
    <dbReference type="NCBI Taxonomy" id="3075591"/>
    <lineage>
        <taxon>Bacteria</taxon>
        <taxon>Pseudomonadati</taxon>
        <taxon>Bacteroidota</taxon>
        <taxon>Flavobacteriia</taxon>
        <taxon>Flavobacteriales</taxon>
        <taxon>Flavobacteriaceae</taxon>
        <taxon>Autumnicola</taxon>
    </lineage>
</organism>
<protein>
    <submittedName>
        <fullName evidence="1">Uncharacterized protein</fullName>
    </submittedName>
</protein>
<reference evidence="1 2" key="1">
    <citation type="submission" date="2023-09" db="EMBL/GenBank/DDBJ databases">
        <authorList>
            <person name="Rey-Velasco X."/>
        </authorList>
    </citation>
    <scope>NUCLEOTIDE SEQUENCE [LARGE SCALE GENOMIC DNA]</scope>
    <source>
        <strain evidence="1 2">F188</strain>
    </source>
</reference>
<keyword evidence="2" id="KW-1185">Reference proteome</keyword>
<proteinExistence type="predicted"/>
<gene>
    <name evidence="1" type="ORF">RM549_06090</name>
</gene>
<accession>A0ABU3E045</accession>
<dbReference type="Proteomes" id="UP001261624">
    <property type="component" value="Unassembled WGS sequence"/>
</dbReference>
<dbReference type="RefSeq" id="WP_311682817.1">
    <property type="nucleotide sequence ID" value="NZ_JAVRHM010000005.1"/>
</dbReference>
<name>A0ABU3E045_9FLAO</name>
<dbReference type="EMBL" id="JAVRHM010000005">
    <property type="protein sequence ID" value="MDT0689347.1"/>
    <property type="molecule type" value="Genomic_DNA"/>
</dbReference>
<evidence type="ECO:0000313" key="1">
    <source>
        <dbReference type="EMBL" id="MDT0689347.1"/>
    </source>
</evidence>
<sequence>MEQQQLVEKITHLETQLKQLENFQFGIRNTCAIAGFFSGKIARYREQMSKEETVFDNPISA</sequence>
<evidence type="ECO:0000313" key="2">
    <source>
        <dbReference type="Proteomes" id="UP001261624"/>
    </source>
</evidence>